<dbReference type="EMBL" id="VISQ01000001">
    <property type="protein sequence ID" value="TVZ68807.1"/>
    <property type="molecule type" value="Genomic_DNA"/>
</dbReference>
<protein>
    <submittedName>
        <fullName evidence="3">Tail length tape measure protein</fullName>
    </submittedName>
</protein>
<dbReference type="InterPro" id="IPR009628">
    <property type="entry name" value="Phage_tape_measure_N"/>
</dbReference>
<reference evidence="3" key="1">
    <citation type="submission" date="2019-06" db="EMBL/GenBank/DDBJ databases">
        <authorList>
            <person name="Deangelis K."/>
            <person name="Huntemann M."/>
            <person name="Clum A."/>
            <person name="Pillay M."/>
            <person name="Palaniappan K."/>
            <person name="Varghese N."/>
            <person name="Mikhailova N."/>
            <person name="Stamatis D."/>
            <person name="Reddy T."/>
            <person name="Daum C."/>
            <person name="Shapiro N."/>
            <person name="Ivanova N."/>
            <person name="Kyrpides N."/>
            <person name="Woyke T."/>
        </authorList>
    </citation>
    <scope>NUCLEOTIDE SEQUENCE [LARGE SCALE GENOMIC DNA]</scope>
    <source>
        <strain evidence="3">128R</strain>
    </source>
</reference>
<sequence length="1095" mass="117500">MTAGNSTLNLALRITADLEEASRGLESLSAEIKTTGANAETSNKQWKSAIETQQAATEAARQHAQMQQALSGELNTSIAQSQRAARSAEEVTAAWSAQSDRGHALYREQQKVAQAEEAAAKAAEAHAKEVDKLKKDLDGLLGSIDPASKALGKLDAQEAQLRKSYKSGLIDEGAFNDYLGKLNDQRTTIDHLSEGTEKLALNSRSAGRELRVLVHQLAQGNFRDASNNILSLGSRTGMLPPLFSATTLAVGGTVAAIVGAVAAVTSVLNDQEAFNRSIQLTGNYAGVTTGQLEMMTQAGGQLGSNYSQVRDILNGLVSSGKFTGETLSSVSQAASVMAQLTGQSADQVVGEFVKMTDSASEWARNSSEQYHWLDSETYQRIRALEEQGRTEEAIELTSQKYKEAMSERLVEIEGQLNWVARGWLNVKKAAAEAVNGLKSGTSSALNLDSPAEARVKEIKAIKDWLAGAGGSDIEIAAKGPSVDAAAQRLKDRLSVLEAMEAAETKLLELEASRQKTEKDAITASKELEKTRYNNLSEMEKEAAALDELKKKYQAMWASEGTREGPGGLRDLGVTSEDGINFKGGQWDIDAKALDKSGQKAKQYNEQLQRQLDLKTANTNAAKVEYEIEHGLLKNATEEAQSDARVRAEILDEEIARQKAAKASAAETKKSFAENQRFVDQLVKQATKRTEGAAALRAEEIATRNLTAAQREAAEAANAAINAREFKGENLQLQLEFMRAIGDTAGASLLQAKEKFAELRTEFEASGNTEGLNWLDKLLPVTETKIRVDDIKKQLEDLFTYQSQQESSIQAQVQGGLLSELQGRQRLIALHQEVGDKVKAYLPQLKEMADLPGEAGEKIREMIRQLEEQLGKLNQAGNELTIAFRDGLQSGIESSLMGLAKGTMNLSDAVRNLALSIVDSMAKIAAQQLAMMATSSLMGPSGGMGGVLGSLFAATGGHIQGPGTSTSDSIPAMLSNNEFVTRAAVVQQPGALSFLHDFNREGMAALAGWIPRIHHATGGLAGIPAPAAIPMPEHIPETRPGGSDDNSSPQQVFQQTLVFDAAEAMSAGFGTVGGQRAAMTFIRAFAPTIRQELGVK</sequence>
<organism evidence="3">
    <name type="scientific">Serratia fonticola</name>
    <dbReference type="NCBI Taxonomy" id="47917"/>
    <lineage>
        <taxon>Bacteria</taxon>
        <taxon>Pseudomonadati</taxon>
        <taxon>Pseudomonadota</taxon>
        <taxon>Gammaproteobacteria</taxon>
        <taxon>Enterobacterales</taxon>
        <taxon>Yersiniaceae</taxon>
        <taxon>Serratia</taxon>
    </lineage>
</organism>
<evidence type="ECO:0000256" key="1">
    <source>
        <dbReference type="SAM" id="Coils"/>
    </source>
</evidence>
<dbReference type="OrthoDB" id="79849at2"/>
<gene>
    <name evidence="3" type="ORF">FHU10_1263</name>
</gene>
<comment type="caution">
    <text evidence="3">The sequence shown here is derived from an EMBL/GenBank/DDBJ whole genome shotgun (WGS) entry which is preliminary data.</text>
</comment>
<name>A0A542D869_SERFO</name>
<proteinExistence type="predicted"/>
<evidence type="ECO:0000313" key="3">
    <source>
        <dbReference type="EMBL" id="TVZ68807.1"/>
    </source>
</evidence>
<feature type="coiled-coil region" evidence="1">
    <location>
        <begin position="499"/>
        <end position="555"/>
    </location>
</feature>
<evidence type="ECO:0000259" key="2">
    <source>
        <dbReference type="Pfam" id="PF06791"/>
    </source>
</evidence>
<feature type="coiled-coil region" evidence="1">
    <location>
        <begin position="855"/>
        <end position="882"/>
    </location>
</feature>
<reference evidence="3" key="2">
    <citation type="submission" date="2019-08" db="EMBL/GenBank/DDBJ databases">
        <title>Investigation of anaerobic lignin degradation for improved lignocellulosic biofuels.</title>
        <authorList>
            <person name="Deangelis K.PhD."/>
        </authorList>
    </citation>
    <scope>NUCLEOTIDE SEQUENCE [LARGE SCALE GENOMIC DNA]</scope>
    <source>
        <strain evidence="3">128R</strain>
    </source>
</reference>
<keyword evidence="1" id="KW-0175">Coiled coil</keyword>
<dbReference type="AlphaFoldDB" id="A0A542D869"/>
<feature type="domain" description="Bacteriophage tail tape measure N-terminal" evidence="2">
    <location>
        <begin position="195"/>
        <end position="382"/>
    </location>
</feature>
<dbReference type="Pfam" id="PF06791">
    <property type="entry name" value="TMP_2"/>
    <property type="match status" value="1"/>
</dbReference>
<accession>A0A542D869</accession>